<organism evidence="2 3">
    <name type="scientific">Prunus dulcis</name>
    <name type="common">Almond</name>
    <name type="synonym">Amygdalus dulcis</name>
    <dbReference type="NCBI Taxonomy" id="3755"/>
    <lineage>
        <taxon>Eukaryota</taxon>
        <taxon>Viridiplantae</taxon>
        <taxon>Streptophyta</taxon>
        <taxon>Embryophyta</taxon>
        <taxon>Tracheophyta</taxon>
        <taxon>Spermatophyta</taxon>
        <taxon>Magnoliopsida</taxon>
        <taxon>eudicotyledons</taxon>
        <taxon>Gunneridae</taxon>
        <taxon>Pentapetalae</taxon>
        <taxon>rosids</taxon>
        <taxon>fabids</taxon>
        <taxon>Rosales</taxon>
        <taxon>Rosaceae</taxon>
        <taxon>Amygdaloideae</taxon>
        <taxon>Amygdaleae</taxon>
        <taxon>Prunus</taxon>
    </lineage>
</organism>
<sequence>MLLISTGKNGIWRLYNVMNDRIFDLKLKLSNKRFCGSSKGWLIAMDKSFTVTLTNPFVRAKGGRMKENSIIRLPPLIPQDPDDLVGWAHAPNYFLLKATLSADPILDANNCIVLIIYEDQCQMAFIRLNKDPTWTYVYQHWNGIEEVVHVEDSFYAVTIRNYLIGFDITSQSNSDEKLVAKRRAPDHPQKTYLVNPNEKELWMVHKHIDIEDDKTQFPGCQPNCIYFSHDDTRVAHDVGPHGPHDFGVYNVAVEAFTLEFLISQVKAL</sequence>
<evidence type="ECO:0000259" key="1">
    <source>
        <dbReference type="Pfam" id="PF03478"/>
    </source>
</evidence>
<gene>
    <name evidence="2" type="ORF">L3X38_034521</name>
</gene>
<reference evidence="2 3" key="1">
    <citation type="journal article" date="2022" name="G3 (Bethesda)">
        <title>Whole-genome sequence and methylome profiling of the almond [Prunus dulcis (Mill.) D.A. Webb] cultivar 'Nonpareil'.</title>
        <authorList>
            <person name="D'Amico-Willman K.M."/>
            <person name="Ouma W.Z."/>
            <person name="Meulia T."/>
            <person name="Sideli G.M."/>
            <person name="Gradziel T.M."/>
            <person name="Fresnedo-Ramirez J."/>
        </authorList>
    </citation>
    <scope>NUCLEOTIDE SEQUENCE [LARGE SCALE GENOMIC DNA]</scope>
    <source>
        <strain evidence="2">Clone GOH B32 T37-40</strain>
    </source>
</reference>
<dbReference type="InterPro" id="IPR005174">
    <property type="entry name" value="KIB1-4_b-propeller"/>
</dbReference>
<evidence type="ECO:0000313" key="3">
    <source>
        <dbReference type="Proteomes" id="UP001054821"/>
    </source>
</evidence>
<dbReference type="Pfam" id="PF03478">
    <property type="entry name" value="Beta-prop_KIB1-4"/>
    <property type="match status" value="1"/>
</dbReference>
<dbReference type="EMBL" id="JAJFAZ020000006">
    <property type="protein sequence ID" value="KAI5325447.1"/>
    <property type="molecule type" value="Genomic_DNA"/>
</dbReference>
<keyword evidence="3" id="KW-1185">Reference proteome</keyword>
<dbReference type="Proteomes" id="UP001054821">
    <property type="component" value="Chromosome 6"/>
</dbReference>
<accession>A0AAD4YWY4</accession>
<dbReference type="PANTHER" id="PTHR44259:SF107">
    <property type="entry name" value="F-BOX PROTEIN SKIP23-LIKE"/>
    <property type="match status" value="1"/>
</dbReference>
<comment type="caution">
    <text evidence="2">The sequence shown here is derived from an EMBL/GenBank/DDBJ whole genome shotgun (WGS) entry which is preliminary data.</text>
</comment>
<dbReference type="InterPro" id="IPR050942">
    <property type="entry name" value="F-box_BR-signaling"/>
</dbReference>
<feature type="domain" description="KIB1-4 beta-propeller" evidence="1">
    <location>
        <begin position="15"/>
        <end position="209"/>
    </location>
</feature>
<dbReference type="AlphaFoldDB" id="A0AAD4YWY4"/>
<name>A0AAD4YWY4_PRUDU</name>
<protein>
    <recommendedName>
        <fullName evidence="1">KIB1-4 beta-propeller domain-containing protein</fullName>
    </recommendedName>
</protein>
<evidence type="ECO:0000313" key="2">
    <source>
        <dbReference type="EMBL" id="KAI5325447.1"/>
    </source>
</evidence>
<dbReference type="PANTHER" id="PTHR44259">
    <property type="entry name" value="OS07G0183000 PROTEIN-RELATED"/>
    <property type="match status" value="1"/>
</dbReference>
<proteinExistence type="predicted"/>